<dbReference type="Pfam" id="PF07690">
    <property type="entry name" value="MFS_1"/>
    <property type="match status" value="1"/>
</dbReference>
<feature type="transmembrane region" description="Helical" evidence="7">
    <location>
        <begin position="78"/>
        <end position="97"/>
    </location>
</feature>
<feature type="transmembrane region" description="Helical" evidence="7">
    <location>
        <begin position="43"/>
        <end position="66"/>
    </location>
</feature>
<dbReference type="InterPro" id="IPR036259">
    <property type="entry name" value="MFS_trans_sf"/>
</dbReference>
<dbReference type="InterPro" id="IPR020846">
    <property type="entry name" value="MFS_dom"/>
</dbReference>
<feature type="transmembrane region" description="Helical" evidence="7">
    <location>
        <begin position="175"/>
        <end position="195"/>
    </location>
</feature>
<dbReference type="AlphaFoldDB" id="A0A8J3IPS2"/>
<evidence type="ECO:0000256" key="6">
    <source>
        <dbReference type="ARBA" id="ARBA00023136"/>
    </source>
</evidence>
<dbReference type="GO" id="GO:0005886">
    <property type="term" value="C:plasma membrane"/>
    <property type="evidence" value="ECO:0007669"/>
    <property type="project" value="UniProtKB-SubCell"/>
</dbReference>
<feature type="transmembrane region" description="Helical" evidence="7">
    <location>
        <begin position="553"/>
        <end position="571"/>
    </location>
</feature>
<protein>
    <submittedName>
        <fullName evidence="9">MFS transporter</fullName>
    </submittedName>
</protein>
<keyword evidence="3" id="KW-1003">Cell membrane</keyword>
<dbReference type="Gene3D" id="1.20.1250.20">
    <property type="entry name" value="MFS general substrate transporter like domains"/>
    <property type="match status" value="1"/>
</dbReference>
<dbReference type="EMBL" id="BNJK01000001">
    <property type="protein sequence ID" value="GHO96245.1"/>
    <property type="molecule type" value="Genomic_DNA"/>
</dbReference>
<comment type="subcellular location">
    <subcellularLocation>
        <location evidence="1">Cell membrane</location>
        <topology evidence="1">Multi-pass membrane protein</topology>
    </subcellularLocation>
</comment>
<feature type="transmembrane region" description="Helical" evidence="7">
    <location>
        <begin position="233"/>
        <end position="254"/>
    </location>
</feature>
<dbReference type="SUPFAM" id="SSF103473">
    <property type="entry name" value="MFS general substrate transporter"/>
    <property type="match status" value="2"/>
</dbReference>
<evidence type="ECO:0000259" key="8">
    <source>
        <dbReference type="PROSITE" id="PS50850"/>
    </source>
</evidence>
<feature type="domain" description="Major facilitator superfamily (MFS) profile" evidence="8">
    <location>
        <begin position="37"/>
        <end position="513"/>
    </location>
</feature>
<sequence length="747" mass="80687">MAILKGVSLHVASSNDDPPIKVPRRLRPPGPHYKWIALSNTTLGVLMATINSNIVLISLPAIFNGIGINPLGAGNTNYLLWTLMGYMLLTATLVVSLGRISDMFGRVRLYNMGFAIFSVGSVLLYLLPGKGDMAAILMIIFRLVQAVGGALLMANSTAILMDAFPLKQRGMALGINQMAAILGSIIGLILGGLLSAIDWRLVFLVSVPVGIAGTIWAYLMLREEEQTRARPKMDWFGNITFFLGLTIALIGMTYGLQPYGSDPMGWGNPFVIGCLVIGVLLLVLFVWIEMSVEAPMFNLKLFRITSFTNGNIANLCAGLVRGGLQFMLIIWLQGIWLPLHGYSFADTPLWAGIYMLPLMAGFILMGPLSGVLSDRLGQRLFAVSGMIVQAVCFILLTLLPANFDYVWFAVLLVFMGIGQGMFSAPNTTLSMNDVPSEQRGVGSGMRSTFTNAASVVSMTMFFSIVTLGLANSLPSTLSSGLINEGLPATIANSVAKLPPIAALFAAFLGYNPMQSLLPSAVLQQLPQTAQNTLLGQSFFPNLISSPFMNGMSMAFYLAAVVCVIAAAASMVRGKVSLPQEVIVNAGSDGLGLEEGMPAMVGQAQSIRQQPLPQPLQNNQNNWQPTPIPAFSLPATPAFQSISTAAYPSKNPEGQHQGQLSSAINQLLTAAREANVSIDSIHAEIERLKIADEERKRHLTVVVSQLLMVAHQYKLGLTEIQSEIERQEILYLQSVQRRNPSNMIHPEI</sequence>
<keyword evidence="5 7" id="KW-1133">Transmembrane helix</keyword>
<dbReference type="Proteomes" id="UP000597444">
    <property type="component" value="Unassembled WGS sequence"/>
</dbReference>
<dbReference type="InterPro" id="IPR011701">
    <property type="entry name" value="MFS"/>
</dbReference>
<feature type="transmembrane region" description="Helical" evidence="7">
    <location>
        <begin position="266"/>
        <end position="290"/>
    </location>
</feature>
<evidence type="ECO:0000313" key="10">
    <source>
        <dbReference type="Proteomes" id="UP000597444"/>
    </source>
</evidence>
<feature type="transmembrane region" description="Helical" evidence="7">
    <location>
        <begin position="405"/>
        <end position="427"/>
    </location>
</feature>
<comment type="caution">
    <text evidence="9">The sequence shown here is derived from an EMBL/GenBank/DDBJ whole genome shotgun (WGS) entry which is preliminary data.</text>
</comment>
<gene>
    <name evidence="9" type="ORF">KSF_062930</name>
</gene>
<feature type="transmembrane region" description="Helical" evidence="7">
    <location>
        <begin position="201"/>
        <end position="221"/>
    </location>
</feature>
<name>A0A8J3IPS2_9CHLR</name>
<organism evidence="9 10">
    <name type="scientific">Reticulibacter mediterranei</name>
    <dbReference type="NCBI Taxonomy" id="2778369"/>
    <lineage>
        <taxon>Bacteria</taxon>
        <taxon>Bacillati</taxon>
        <taxon>Chloroflexota</taxon>
        <taxon>Ktedonobacteria</taxon>
        <taxon>Ktedonobacterales</taxon>
        <taxon>Reticulibacteraceae</taxon>
        <taxon>Reticulibacter</taxon>
    </lineage>
</organism>
<evidence type="ECO:0000256" key="3">
    <source>
        <dbReference type="ARBA" id="ARBA00022475"/>
    </source>
</evidence>
<evidence type="ECO:0000256" key="1">
    <source>
        <dbReference type="ARBA" id="ARBA00004651"/>
    </source>
</evidence>
<dbReference type="PANTHER" id="PTHR42718">
    <property type="entry name" value="MAJOR FACILITATOR SUPERFAMILY MULTIDRUG TRANSPORTER MFSC"/>
    <property type="match status" value="1"/>
</dbReference>
<evidence type="ECO:0000313" key="9">
    <source>
        <dbReference type="EMBL" id="GHO96245.1"/>
    </source>
</evidence>
<evidence type="ECO:0000256" key="7">
    <source>
        <dbReference type="SAM" id="Phobius"/>
    </source>
</evidence>
<feature type="transmembrane region" description="Helical" evidence="7">
    <location>
        <begin position="380"/>
        <end position="399"/>
    </location>
</feature>
<keyword evidence="6 7" id="KW-0472">Membrane</keyword>
<keyword evidence="4 7" id="KW-0812">Transmembrane</keyword>
<feature type="transmembrane region" description="Helical" evidence="7">
    <location>
        <begin position="133"/>
        <end position="154"/>
    </location>
</feature>
<feature type="transmembrane region" description="Helical" evidence="7">
    <location>
        <begin position="311"/>
        <end position="337"/>
    </location>
</feature>
<feature type="transmembrane region" description="Helical" evidence="7">
    <location>
        <begin position="109"/>
        <end position="127"/>
    </location>
</feature>
<feature type="transmembrane region" description="Helical" evidence="7">
    <location>
        <begin position="448"/>
        <end position="470"/>
    </location>
</feature>
<accession>A0A8J3IPS2</accession>
<keyword evidence="2" id="KW-0813">Transport</keyword>
<dbReference type="CDD" id="cd17321">
    <property type="entry name" value="MFS_MMR_MDR_like"/>
    <property type="match status" value="1"/>
</dbReference>
<keyword evidence="10" id="KW-1185">Reference proteome</keyword>
<dbReference type="Gene3D" id="1.20.1720.10">
    <property type="entry name" value="Multidrug resistance protein D"/>
    <property type="match status" value="1"/>
</dbReference>
<proteinExistence type="predicted"/>
<evidence type="ECO:0000256" key="5">
    <source>
        <dbReference type="ARBA" id="ARBA00022989"/>
    </source>
</evidence>
<dbReference type="GO" id="GO:0022857">
    <property type="term" value="F:transmembrane transporter activity"/>
    <property type="evidence" value="ECO:0007669"/>
    <property type="project" value="InterPro"/>
</dbReference>
<evidence type="ECO:0000256" key="4">
    <source>
        <dbReference type="ARBA" id="ARBA00022692"/>
    </source>
</evidence>
<feature type="transmembrane region" description="Helical" evidence="7">
    <location>
        <begin position="349"/>
        <end position="368"/>
    </location>
</feature>
<reference evidence="9" key="1">
    <citation type="submission" date="2020-10" db="EMBL/GenBank/DDBJ databases">
        <title>Taxonomic study of unclassified bacteria belonging to the class Ktedonobacteria.</title>
        <authorList>
            <person name="Yabe S."/>
            <person name="Wang C.M."/>
            <person name="Zheng Y."/>
            <person name="Sakai Y."/>
            <person name="Cavaletti L."/>
            <person name="Monciardini P."/>
            <person name="Donadio S."/>
        </authorList>
    </citation>
    <scope>NUCLEOTIDE SEQUENCE</scope>
    <source>
        <strain evidence="9">ID150040</strain>
    </source>
</reference>
<dbReference type="PANTHER" id="PTHR42718:SF46">
    <property type="entry name" value="BLR6921 PROTEIN"/>
    <property type="match status" value="1"/>
</dbReference>
<evidence type="ECO:0000256" key="2">
    <source>
        <dbReference type="ARBA" id="ARBA00022448"/>
    </source>
</evidence>
<dbReference type="PROSITE" id="PS50850">
    <property type="entry name" value="MFS"/>
    <property type="match status" value="1"/>
</dbReference>